<comment type="catalytic activity">
    <reaction evidence="1">
        <text>Hydrolysis of terminal, non-reducing alpha-D-galactose residues in alpha-D-galactosides, including galactose oligosaccharides, galactomannans and galactolipids.</text>
        <dbReference type="EC" id="3.2.1.22"/>
    </reaction>
</comment>
<gene>
    <name evidence="4" type="ORF">EHS24_003140</name>
</gene>
<feature type="domain" description="Glycoside-hydrolase family GH114 TIM-barrel" evidence="3">
    <location>
        <begin position="50"/>
        <end position="267"/>
    </location>
</feature>
<organism evidence="4 5">
    <name type="scientific">Apiotrichum porosum</name>
    <dbReference type="NCBI Taxonomy" id="105984"/>
    <lineage>
        <taxon>Eukaryota</taxon>
        <taxon>Fungi</taxon>
        <taxon>Dikarya</taxon>
        <taxon>Basidiomycota</taxon>
        <taxon>Agaricomycotina</taxon>
        <taxon>Tremellomycetes</taxon>
        <taxon>Trichosporonales</taxon>
        <taxon>Trichosporonaceae</taxon>
        <taxon>Apiotrichum</taxon>
    </lineage>
</organism>
<sequence>MHIPRACHRTACHTAVTAAAIASTFTSAAPTATAAAVSASIHLPAVGAGWDYQLGGAYTPPSGVTVVGRDRTATPAKLGYDICYVNGFQTQDGEKSLWPAAALLKTSSGALVGDPDWPGEYILDTRTAASRAAIFSVVQPWIAGCAAAGYHAVDIDNLDTYTRFSQLSQAGNYALASMFINEAHAHGLAAAQKNDAESCALGKSTGFDFAVAEECAYNNECASYTGVYSVVLGIEYSSDVSASTFKDSYCKAADRPKSLIYRDVDLVPKGKSGYLYTPCQ</sequence>
<dbReference type="PANTHER" id="PTHR35273">
    <property type="entry name" value="ALPHA-1,4 POLYGALACTOSAMINIDASE, PUTATIVE (AFU_ORTHOLOGUE AFUA_3G07890)-RELATED"/>
    <property type="match status" value="1"/>
</dbReference>
<dbReference type="Pfam" id="PF03537">
    <property type="entry name" value="Glyco_hydro_114"/>
    <property type="match status" value="1"/>
</dbReference>
<dbReference type="SUPFAM" id="SSF51445">
    <property type="entry name" value="(Trans)glycosidases"/>
    <property type="match status" value="1"/>
</dbReference>
<dbReference type="GeneID" id="39587683"/>
<evidence type="ECO:0000256" key="1">
    <source>
        <dbReference type="ARBA" id="ARBA00001255"/>
    </source>
</evidence>
<dbReference type="PANTHER" id="PTHR35273:SF2">
    <property type="entry name" value="ALPHA-GALACTOSIDASE"/>
    <property type="match status" value="1"/>
</dbReference>
<dbReference type="GO" id="GO:0004557">
    <property type="term" value="F:alpha-galactosidase activity"/>
    <property type="evidence" value="ECO:0007669"/>
    <property type="project" value="UniProtKB-EC"/>
</dbReference>
<evidence type="ECO:0000256" key="2">
    <source>
        <dbReference type="ARBA" id="ARBA00012755"/>
    </source>
</evidence>
<dbReference type="RefSeq" id="XP_028472727.1">
    <property type="nucleotide sequence ID" value="XM_028618839.1"/>
</dbReference>
<keyword evidence="5" id="KW-1185">Reference proteome</keyword>
<evidence type="ECO:0000259" key="3">
    <source>
        <dbReference type="Pfam" id="PF03537"/>
    </source>
</evidence>
<name>A0A427XF97_9TREE</name>
<protein>
    <recommendedName>
        <fullName evidence="2">alpha-galactosidase</fullName>
        <ecNumber evidence="2">3.2.1.22</ecNumber>
    </recommendedName>
</protein>
<evidence type="ECO:0000313" key="4">
    <source>
        <dbReference type="EMBL" id="RSH77580.1"/>
    </source>
</evidence>
<dbReference type="AlphaFoldDB" id="A0A427XF97"/>
<evidence type="ECO:0000313" key="5">
    <source>
        <dbReference type="Proteomes" id="UP000279236"/>
    </source>
</evidence>
<dbReference type="InterPro" id="IPR017853">
    <property type="entry name" value="GH"/>
</dbReference>
<dbReference type="InterPro" id="IPR004352">
    <property type="entry name" value="GH114_TIM-barrel"/>
</dbReference>
<accession>A0A427XF97</accession>
<dbReference type="EMBL" id="RSCE01000015">
    <property type="protein sequence ID" value="RSH77580.1"/>
    <property type="molecule type" value="Genomic_DNA"/>
</dbReference>
<dbReference type="EC" id="3.2.1.22" evidence="2"/>
<dbReference type="Proteomes" id="UP000279236">
    <property type="component" value="Unassembled WGS sequence"/>
</dbReference>
<dbReference type="STRING" id="105984.A0A427XF97"/>
<dbReference type="InterPro" id="IPR013785">
    <property type="entry name" value="Aldolase_TIM"/>
</dbReference>
<dbReference type="OrthoDB" id="2108802at2759"/>
<reference evidence="4 5" key="1">
    <citation type="submission" date="2018-11" db="EMBL/GenBank/DDBJ databases">
        <title>Genome sequence of Apiotrichum porosum DSM 27194.</title>
        <authorList>
            <person name="Aliyu H."/>
            <person name="Gorte O."/>
            <person name="Ochsenreither K."/>
        </authorList>
    </citation>
    <scope>NUCLEOTIDE SEQUENCE [LARGE SCALE GENOMIC DNA]</scope>
    <source>
        <strain evidence="4 5">DSM 27194</strain>
    </source>
</reference>
<comment type="caution">
    <text evidence="4">The sequence shown here is derived from an EMBL/GenBank/DDBJ whole genome shotgun (WGS) entry which is preliminary data.</text>
</comment>
<dbReference type="Gene3D" id="3.20.20.70">
    <property type="entry name" value="Aldolase class I"/>
    <property type="match status" value="1"/>
</dbReference>
<proteinExistence type="predicted"/>